<dbReference type="Proteomes" id="UP000324222">
    <property type="component" value="Unassembled WGS sequence"/>
</dbReference>
<evidence type="ECO:0000313" key="1">
    <source>
        <dbReference type="EMBL" id="MPC56106.1"/>
    </source>
</evidence>
<name>A0A5B7GEV8_PORTR</name>
<sequence>MASQVEDVVYSAGERSVGVTVVGRYQGRYRYYRILGRYQGTLNTYSWRGDLNNASRDDVHCRTDDEFRRHLEQGKTNSRIHFTLTWRVYITFSRRRHDVDPVITDDDVKRQINKLSLTKRVDQTVFHQDRLPHYQLSGLEQAGAQRNRGCVEHIVTLRLLTDMVAKRKRKKLFSDVIGCSGNVSCDAVCFGAVAMTATLGVRQGSHTSSFLYVVFVKMVKNMCENEGRLQWLHILVFMDDTVLFGDHKDEYVKKN</sequence>
<gene>
    <name evidence="1" type="ORF">E2C01_050058</name>
</gene>
<accession>A0A5B7GEV8</accession>
<proteinExistence type="predicted"/>
<dbReference type="AlphaFoldDB" id="A0A5B7GEV8"/>
<reference evidence="1 2" key="1">
    <citation type="submission" date="2019-05" db="EMBL/GenBank/DDBJ databases">
        <title>Another draft genome of Portunus trituberculatus and its Hox gene families provides insights of decapod evolution.</title>
        <authorList>
            <person name="Jeong J.-H."/>
            <person name="Song I."/>
            <person name="Kim S."/>
            <person name="Choi T."/>
            <person name="Kim D."/>
            <person name="Ryu S."/>
            <person name="Kim W."/>
        </authorList>
    </citation>
    <scope>NUCLEOTIDE SEQUENCE [LARGE SCALE GENOMIC DNA]</scope>
    <source>
        <tissue evidence="1">Muscle</tissue>
    </source>
</reference>
<dbReference type="OrthoDB" id="6378859at2759"/>
<keyword evidence="2" id="KW-1185">Reference proteome</keyword>
<evidence type="ECO:0008006" key="3">
    <source>
        <dbReference type="Google" id="ProtNLM"/>
    </source>
</evidence>
<dbReference type="EMBL" id="VSRR010013698">
    <property type="protein sequence ID" value="MPC56106.1"/>
    <property type="molecule type" value="Genomic_DNA"/>
</dbReference>
<evidence type="ECO:0000313" key="2">
    <source>
        <dbReference type="Proteomes" id="UP000324222"/>
    </source>
</evidence>
<organism evidence="1 2">
    <name type="scientific">Portunus trituberculatus</name>
    <name type="common">Swimming crab</name>
    <name type="synonym">Neptunus trituberculatus</name>
    <dbReference type="NCBI Taxonomy" id="210409"/>
    <lineage>
        <taxon>Eukaryota</taxon>
        <taxon>Metazoa</taxon>
        <taxon>Ecdysozoa</taxon>
        <taxon>Arthropoda</taxon>
        <taxon>Crustacea</taxon>
        <taxon>Multicrustacea</taxon>
        <taxon>Malacostraca</taxon>
        <taxon>Eumalacostraca</taxon>
        <taxon>Eucarida</taxon>
        <taxon>Decapoda</taxon>
        <taxon>Pleocyemata</taxon>
        <taxon>Brachyura</taxon>
        <taxon>Eubrachyura</taxon>
        <taxon>Portunoidea</taxon>
        <taxon>Portunidae</taxon>
        <taxon>Portuninae</taxon>
        <taxon>Portunus</taxon>
    </lineage>
</organism>
<protein>
    <recommendedName>
        <fullName evidence="3">Reverse transcriptase domain-containing protein</fullName>
    </recommendedName>
</protein>
<comment type="caution">
    <text evidence="1">The sequence shown here is derived from an EMBL/GenBank/DDBJ whole genome shotgun (WGS) entry which is preliminary data.</text>
</comment>